<dbReference type="Pfam" id="PF02738">
    <property type="entry name" value="MoCoBD_1"/>
    <property type="match status" value="1"/>
</dbReference>
<dbReference type="InterPro" id="IPR008274">
    <property type="entry name" value="AldOxase/xan_DH_MoCoBD1"/>
</dbReference>
<dbReference type="RefSeq" id="WP_148136498.1">
    <property type="nucleotide sequence ID" value="NZ_CP017634.1"/>
</dbReference>
<dbReference type="SMART" id="SM01008">
    <property type="entry name" value="Ald_Xan_dh_C"/>
    <property type="match status" value="1"/>
</dbReference>
<sequence length="768" mass="83190">MGETQYQTVGQPITRTDAKEKVMGRTIYGVDLVLPRMLYGKALLSPYPHARIVNVDTRAARHLPGVKAIVTGQELPYTYGSTIKDRPILARDIVRFAGEPVVAVAAVDLDTVEDALSLIQVEYEELPPLLDPEIAMEAGSPLVHPELMSYSHSYAARPIVNTNICSHFKLRHGDIEAGFALAHDIIEETYTTQMVEQMCMEPHMAIAQADPVSGRYTLWVNTAAPYISRTELAQALEIPMKDIRIIVPPVGGSFGAKMYLKVEPIAVVLAQKTGNRPVKVVMTRAEELTTMVVKGPTKTTLKSGLTKEGKIIARQVTTIWDTGAYADCGPRISRNGGHTSAGPYYIPHISIDGYCVYTNKNIGGAFRGYGVQEVSWAYERHMETIAHQLGIDPLEFRLRNILQEGDENQTGQKVHSVGLKECLEKAAAAIEWGKPSPKSGENGSIRRGKGIACIHKATGAPSSSSAIVRVNEDGTVGLLMSTIEQGQGSNTILAQMVAEELGVPTNAVAVSQPDTDYTPFDSSTTSSRSTFHMGNAIRLACADILEQLKRITAETFQVTMEEVESKNGKAWVREKPDQVLNLKQAIGKYFGARGGTLIGRASYRPDVIAMDQDAQSPKAVPYYMYAAQAAEVEVDIETGKVKVLRLSAAHDVGQAINPVTCLQQIEGALGMGLGGALTEEVKVDAGITRNPNFHDYKIPTALDMPLFIPMIVEVPHRDGPYGAKGVGEPGLAPTAPAIANAVYDAVGVAYNDLPLNPERVLRGIKKQV</sequence>
<dbReference type="EMBL" id="CP017634">
    <property type="protein sequence ID" value="ATW27147.1"/>
    <property type="molecule type" value="Genomic_DNA"/>
</dbReference>
<dbReference type="InterPro" id="IPR037165">
    <property type="entry name" value="AldOxase/xan_DH_Mopterin-bd_sf"/>
</dbReference>
<dbReference type="InterPro" id="IPR016208">
    <property type="entry name" value="Ald_Oxase/xanthine_DH-like"/>
</dbReference>
<dbReference type="Gene3D" id="3.90.1170.50">
    <property type="entry name" value="Aldehyde oxidase/xanthine dehydrogenase, a/b hammerhead"/>
    <property type="match status" value="1"/>
</dbReference>
<evidence type="ECO:0000259" key="1">
    <source>
        <dbReference type="SMART" id="SM01008"/>
    </source>
</evidence>
<dbReference type="GO" id="GO:0005506">
    <property type="term" value="F:iron ion binding"/>
    <property type="evidence" value="ECO:0007669"/>
    <property type="project" value="InterPro"/>
</dbReference>
<dbReference type="Pfam" id="PF01315">
    <property type="entry name" value="Ald_Xan_dh_C"/>
    <property type="match status" value="1"/>
</dbReference>
<protein>
    <recommendedName>
        <fullName evidence="1">Aldehyde oxidase/xanthine dehydrogenase a/b hammerhead domain-containing protein</fullName>
    </recommendedName>
</protein>
<dbReference type="AlphaFoldDB" id="A0A3G1KXM4"/>
<dbReference type="Proteomes" id="UP000323521">
    <property type="component" value="Chromosome"/>
</dbReference>
<dbReference type="SUPFAM" id="SSF54665">
    <property type="entry name" value="CO dehydrogenase molybdoprotein N-domain-like"/>
    <property type="match status" value="1"/>
</dbReference>
<dbReference type="Gene3D" id="3.30.365.10">
    <property type="entry name" value="Aldehyde oxidase/xanthine dehydrogenase, molybdopterin binding domain"/>
    <property type="match status" value="4"/>
</dbReference>
<proteinExistence type="predicted"/>
<accession>A0A3G1KXM4</accession>
<dbReference type="Pfam" id="PF20256">
    <property type="entry name" value="MoCoBD_2"/>
    <property type="match status" value="1"/>
</dbReference>
<name>A0A3G1KXM4_FORW1</name>
<evidence type="ECO:0000313" key="2">
    <source>
        <dbReference type="EMBL" id="ATW27147.1"/>
    </source>
</evidence>
<dbReference type="PANTHER" id="PTHR11908">
    <property type="entry name" value="XANTHINE DEHYDROGENASE"/>
    <property type="match status" value="1"/>
</dbReference>
<evidence type="ECO:0000313" key="3">
    <source>
        <dbReference type="Proteomes" id="UP000323521"/>
    </source>
</evidence>
<dbReference type="GO" id="GO:0016491">
    <property type="term" value="F:oxidoreductase activity"/>
    <property type="evidence" value="ECO:0007669"/>
    <property type="project" value="InterPro"/>
</dbReference>
<reference evidence="2 3" key="1">
    <citation type="submission" date="2016-10" db="EMBL/GenBank/DDBJ databases">
        <title>Complete Genome Sequence of Peptococcaceae strain DCMF.</title>
        <authorList>
            <person name="Edwards R.J."/>
            <person name="Holland S.I."/>
            <person name="Deshpande N.P."/>
            <person name="Wong Y.K."/>
            <person name="Ertan H."/>
            <person name="Manefield M."/>
            <person name="Russell T.L."/>
            <person name="Lee M.J."/>
        </authorList>
    </citation>
    <scope>NUCLEOTIDE SEQUENCE [LARGE SCALE GENOMIC DNA]</scope>
    <source>
        <strain evidence="2 3">DCMF</strain>
    </source>
</reference>
<dbReference type="OrthoDB" id="41753at2"/>
<dbReference type="InterPro" id="IPR000674">
    <property type="entry name" value="Ald_Oxase/Xan_DH_a/b"/>
</dbReference>
<feature type="domain" description="Aldehyde oxidase/xanthine dehydrogenase a/b hammerhead" evidence="1">
    <location>
        <begin position="23"/>
        <end position="127"/>
    </location>
</feature>
<dbReference type="PANTHER" id="PTHR11908:SF157">
    <property type="entry name" value="XANTHINE DEHYDROGENASE SUBUNIT D-RELATED"/>
    <property type="match status" value="1"/>
</dbReference>
<dbReference type="InterPro" id="IPR046867">
    <property type="entry name" value="AldOxase/xan_DH_MoCoBD2"/>
</dbReference>
<gene>
    <name evidence="2" type="ORF">DCMF_22505</name>
</gene>
<dbReference type="KEGG" id="fwa:DCMF_22505"/>
<keyword evidence="3" id="KW-1185">Reference proteome</keyword>
<dbReference type="SUPFAM" id="SSF56003">
    <property type="entry name" value="Molybdenum cofactor-binding domain"/>
    <property type="match status" value="1"/>
</dbReference>
<organism evidence="2 3">
    <name type="scientific">Formimonas warabiya</name>
    <dbReference type="NCBI Taxonomy" id="1761012"/>
    <lineage>
        <taxon>Bacteria</taxon>
        <taxon>Bacillati</taxon>
        <taxon>Bacillota</taxon>
        <taxon>Clostridia</taxon>
        <taxon>Eubacteriales</taxon>
        <taxon>Peptococcaceae</taxon>
        <taxon>Candidatus Formimonas</taxon>
    </lineage>
</organism>
<dbReference type="InterPro" id="IPR036856">
    <property type="entry name" value="Ald_Oxase/Xan_DH_a/b_sf"/>
</dbReference>